<comment type="caution">
    <text evidence="3">The sequence shown here is derived from an EMBL/GenBank/DDBJ whole genome shotgun (WGS) entry which is preliminary data.</text>
</comment>
<dbReference type="InterPro" id="IPR045518">
    <property type="entry name" value="2EXR"/>
</dbReference>
<dbReference type="PANTHER" id="PTHR38790">
    <property type="entry name" value="2EXR DOMAIN-CONTAINING PROTEIN-RELATED"/>
    <property type="match status" value="1"/>
</dbReference>
<evidence type="ECO:0000313" key="4">
    <source>
        <dbReference type="Proteomes" id="UP001305779"/>
    </source>
</evidence>
<evidence type="ECO:0000313" key="3">
    <source>
        <dbReference type="EMBL" id="KAK4494831.1"/>
    </source>
</evidence>
<protein>
    <recommendedName>
        <fullName evidence="2">2EXR domain-containing protein</fullName>
    </recommendedName>
</protein>
<feature type="region of interest" description="Disordered" evidence="1">
    <location>
        <begin position="1"/>
        <end position="28"/>
    </location>
</feature>
<sequence>MAPSKSKTRKRARQASATTAGEETPASKTTFLDLPAELRNEIYELAIERKTVVLSKSSKSNKKGRARSPALLLASKEIYRETLTIFYSKWTFHFESVAKLLSWLRTLGPQKRAFLRSVIVEDLFTLPQSGPLLGISIADDRAVENEVSAFLRAIERRLSDSGASLKPGCLTLHASCRWRFSSRRQFFSCRRDAEHGTEIVERGLTLPGMSG</sequence>
<name>A0ABR0E0W1_ZASCE</name>
<dbReference type="Pfam" id="PF20150">
    <property type="entry name" value="2EXR"/>
    <property type="match status" value="1"/>
</dbReference>
<feature type="domain" description="2EXR" evidence="2">
    <location>
        <begin position="30"/>
        <end position="92"/>
    </location>
</feature>
<evidence type="ECO:0000259" key="2">
    <source>
        <dbReference type="Pfam" id="PF20150"/>
    </source>
</evidence>
<reference evidence="3 4" key="1">
    <citation type="journal article" date="2023" name="G3 (Bethesda)">
        <title>A chromosome-level genome assembly of Zasmidium syzygii isolated from banana leaves.</title>
        <authorList>
            <person name="van Westerhoven A.C."/>
            <person name="Mehrabi R."/>
            <person name="Talebi R."/>
            <person name="Steentjes M.B.F."/>
            <person name="Corcolon B."/>
            <person name="Chong P.A."/>
            <person name="Kema G.H.J."/>
            <person name="Seidl M.F."/>
        </authorList>
    </citation>
    <scope>NUCLEOTIDE SEQUENCE [LARGE SCALE GENOMIC DNA]</scope>
    <source>
        <strain evidence="3 4">P124</strain>
    </source>
</reference>
<proteinExistence type="predicted"/>
<feature type="compositionally biased region" description="Polar residues" evidence="1">
    <location>
        <begin position="15"/>
        <end position="28"/>
    </location>
</feature>
<dbReference type="EMBL" id="JAXOVC010000013">
    <property type="protein sequence ID" value="KAK4494831.1"/>
    <property type="molecule type" value="Genomic_DNA"/>
</dbReference>
<organism evidence="3 4">
    <name type="scientific">Zasmidium cellare</name>
    <name type="common">Wine cellar mold</name>
    <name type="synonym">Racodium cellare</name>
    <dbReference type="NCBI Taxonomy" id="395010"/>
    <lineage>
        <taxon>Eukaryota</taxon>
        <taxon>Fungi</taxon>
        <taxon>Dikarya</taxon>
        <taxon>Ascomycota</taxon>
        <taxon>Pezizomycotina</taxon>
        <taxon>Dothideomycetes</taxon>
        <taxon>Dothideomycetidae</taxon>
        <taxon>Mycosphaerellales</taxon>
        <taxon>Mycosphaerellaceae</taxon>
        <taxon>Zasmidium</taxon>
    </lineage>
</organism>
<gene>
    <name evidence="3" type="ORF">PRZ48_014187</name>
</gene>
<evidence type="ECO:0000256" key="1">
    <source>
        <dbReference type="SAM" id="MobiDB-lite"/>
    </source>
</evidence>
<feature type="compositionally biased region" description="Basic residues" evidence="1">
    <location>
        <begin position="1"/>
        <end position="13"/>
    </location>
</feature>
<accession>A0ABR0E0W1</accession>
<keyword evidence="4" id="KW-1185">Reference proteome</keyword>
<dbReference type="Proteomes" id="UP001305779">
    <property type="component" value="Unassembled WGS sequence"/>
</dbReference>